<evidence type="ECO:0000256" key="2">
    <source>
        <dbReference type="ARBA" id="ARBA00022692"/>
    </source>
</evidence>
<dbReference type="GO" id="GO:0016020">
    <property type="term" value="C:membrane"/>
    <property type="evidence" value="ECO:0007669"/>
    <property type="project" value="UniProtKB-SubCell"/>
</dbReference>
<dbReference type="AlphaFoldDB" id="A0A8E2F623"/>
<feature type="transmembrane region" description="Helical" evidence="7">
    <location>
        <begin position="217"/>
        <end position="240"/>
    </location>
</feature>
<dbReference type="InterPro" id="IPR052337">
    <property type="entry name" value="SAT4-like"/>
</dbReference>
<gene>
    <name evidence="9" type="ORF">AOQ84DRAFT_336399</name>
</gene>
<dbReference type="EMBL" id="KV749113">
    <property type="protein sequence ID" value="OCL11121.1"/>
    <property type="molecule type" value="Genomic_DNA"/>
</dbReference>
<dbReference type="Pfam" id="PF20684">
    <property type="entry name" value="Fung_rhodopsin"/>
    <property type="match status" value="1"/>
</dbReference>
<evidence type="ECO:0000256" key="6">
    <source>
        <dbReference type="SAM" id="MobiDB-lite"/>
    </source>
</evidence>
<feature type="domain" description="Rhodopsin" evidence="8">
    <location>
        <begin position="37"/>
        <end position="278"/>
    </location>
</feature>
<accession>A0A8E2F623</accession>
<feature type="transmembrane region" description="Helical" evidence="7">
    <location>
        <begin position="53"/>
        <end position="81"/>
    </location>
</feature>
<feature type="transmembrane region" description="Helical" evidence="7">
    <location>
        <begin position="20"/>
        <end position="41"/>
    </location>
</feature>
<dbReference type="PANTHER" id="PTHR33048:SF129">
    <property type="entry name" value="INTEGRAL MEMBRANE PROTEIN-RELATED"/>
    <property type="match status" value="1"/>
</dbReference>
<feature type="region of interest" description="Disordered" evidence="6">
    <location>
        <begin position="324"/>
        <end position="361"/>
    </location>
</feature>
<name>A0A8E2F623_9PEZI</name>
<organism evidence="9 10">
    <name type="scientific">Glonium stellatum</name>
    <dbReference type="NCBI Taxonomy" id="574774"/>
    <lineage>
        <taxon>Eukaryota</taxon>
        <taxon>Fungi</taxon>
        <taxon>Dikarya</taxon>
        <taxon>Ascomycota</taxon>
        <taxon>Pezizomycotina</taxon>
        <taxon>Dothideomycetes</taxon>
        <taxon>Pleosporomycetidae</taxon>
        <taxon>Gloniales</taxon>
        <taxon>Gloniaceae</taxon>
        <taxon>Glonium</taxon>
    </lineage>
</organism>
<keyword evidence="2 7" id="KW-0812">Transmembrane</keyword>
<feature type="transmembrane region" description="Helical" evidence="7">
    <location>
        <begin position="93"/>
        <end position="120"/>
    </location>
</feature>
<evidence type="ECO:0000256" key="5">
    <source>
        <dbReference type="ARBA" id="ARBA00038359"/>
    </source>
</evidence>
<evidence type="ECO:0000256" key="3">
    <source>
        <dbReference type="ARBA" id="ARBA00022989"/>
    </source>
</evidence>
<evidence type="ECO:0000256" key="1">
    <source>
        <dbReference type="ARBA" id="ARBA00004141"/>
    </source>
</evidence>
<dbReference type="OrthoDB" id="5278984at2759"/>
<keyword evidence="10" id="KW-1185">Reference proteome</keyword>
<keyword evidence="4 7" id="KW-0472">Membrane</keyword>
<dbReference type="InterPro" id="IPR049326">
    <property type="entry name" value="Rhodopsin_dom_fungi"/>
</dbReference>
<evidence type="ECO:0000259" key="8">
    <source>
        <dbReference type="Pfam" id="PF20684"/>
    </source>
</evidence>
<feature type="transmembrane region" description="Helical" evidence="7">
    <location>
        <begin position="178"/>
        <end position="205"/>
    </location>
</feature>
<evidence type="ECO:0000256" key="7">
    <source>
        <dbReference type="SAM" id="Phobius"/>
    </source>
</evidence>
<feature type="compositionally biased region" description="Low complexity" evidence="6">
    <location>
        <begin position="326"/>
        <end position="335"/>
    </location>
</feature>
<proteinExistence type="inferred from homology"/>
<comment type="similarity">
    <text evidence="5">Belongs to the SAT4 family.</text>
</comment>
<keyword evidence="3 7" id="KW-1133">Transmembrane helix</keyword>
<reference evidence="9 10" key="1">
    <citation type="journal article" date="2016" name="Nat. Commun.">
        <title>Ectomycorrhizal ecology is imprinted in the genome of the dominant symbiotic fungus Cenococcum geophilum.</title>
        <authorList>
            <consortium name="DOE Joint Genome Institute"/>
            <person name="Peter M."/>
            <person name="Kohler A."/>
            <person name="Ohm R.A."/>
            <person name="Kuo A."/>
            <person name="Krutzmann J."/>
            <person name="Morin E."/>
            <person name="Arend M."/>
            <person name="Barry K.W."/>
            <person name="Binder M."/>
            <person name="Choi C."/>
            <person name="Clum A."/>
            <person name="Copeland A."/>
            <person name="Grisel N."/>
            <person name="Haridas S."/>
            <person name="Kipfer T."/>
            <person name="LaButti K."/>
            <person name="Lindquist E."/>
            <person name="Lipzen A."/>
            <person name="Maire R."/>
            <person name="Meier B."/>
            <person name="Mihaltcheva S."/>
            <person name="Molinier V."/>
            <person name="Murat C."/>
            <person name="Poggeler S."/>
            <person name="Quandt C.A."/>
            <person name="Sperisen C."/>
            <person name="Tritt A."/>
            <person name="Tisserant E."/>
            <person name="Crous P.W."/>
            <person name="Henrissat B."/>
            <person name="Nehls U."/>
            <person name="Egli S."/>
            <person name="Spatafora J.W."/>
            <person name="Grigoriev I.V."/>
            <person name="Martin F.M."/>
        </authorList>
    </citation>
    <scope>NUCLEOTIDE SEQUENCE [LARGE SCALE GENOMIC DNA]</scope>
    <source>
        <strain evidence="9 10">CBS 207.34</strain>
    </source>
</reference>
<evidence type="ECO:0000313" key="9">
    <source>
        <dbReference type="EMBL" id="OCL11121.1"/>
    </source>
</evidence>
<comment type="subcellular location">
    <subcellularLocation>
        <location evidence="1">Membrane</location>
        <topology evidence="1">Multi-pass membrane protein</topology>
    </subcellularLocation>
</comment>
<dbReference type="PANTHER" id="PTHR33048">
    <property type="entry name" value="PTH11-LIKE INTEGRAL MEMBRANE PROTEIN (AFU_ORTHOLOGUE AFUA_5G11245)"/>
    <property type="match status" value="1"/>
</dbReference>
<evidence type="ECO:0000313" key="10">
    <source>
        <dbReference type="Proteomes" id="UP000250140"/>
    </source>
</evidence>
<evidence type="ECO:0000256" key="4">
    <source>
        <dbReference type="ARBA" id="ARBA00023136"/>
    </source>
</evidence>
<feature type="transmembrane region" description="Helical" evidence="7">
    <location>
        <begin position="252"/>
        <end position="272"/>
    </location>
</feature>
<protein>
    <recommendedName>
        <fullName evidence="8">Rhodopsin domain-containing protein</fullName>
    </recommendedName>
</protein>
<sequence>MAETTEIPVSEHVHHAADVFVGVTTPLLALSFATLTARLVLRLRSGSPIGWDDGLIIVGSLLAAVDWALQLTAIALCTLSSRSFTTIAVMRQAIILGIATAVVWSFAVACIKISVACLLLRFQHRVALKVFLYVLIGVLALSAASYSLFVLLLCRPLAAAWNPSIPQAKCVGANTFSIVSIISSSIHIITDVILSLFPVTFLYMLRRPTLEKVCISILMGMGLTASAASIIKVILVTKWVHATDSLSLGYSISTWTCVEMFLGITAACLPSLKSTLQRSLAYFGIGFRDPQSFAQSIYEISPSTEIPLGPMSGTSIKATQQRFIGTTSSTDSTTTNRYQGPENGGKELGQNSSEMDRPHAV</sequence>
<dbReference type="Proteomes" id="UP000250140">
    <property type="component" value="Unassembled WGS sequence"/>
</dbReference>
<feature type="transmembrane region" description="Helical" evidence="7">
    <location>
        <begin position="132"/>
        <end position="158"/>
    </location>
</feature>